<keyword evidence="2" id="KW-1185">Reference proteome</keyword>
<accession>A0A3M7P5N0</accession>
<proteinExistence type="predicted"/>
<evidence type="ECO:0000313" key="2">
    <source>
        <dbReference type="Proteomes" id="UP000276133"/>
    </source>
</evidence>
<organism evidence="1 2">
    <name type="scientific">Brachionus plicatilis</name>
    <name type="common">Marine rotifer</name>
    <name type="synonym">Brachionus muelleri</name>
    <dbReference type="NCBI Taxonomy" id="10195"/>
    <lineage>
        <taxon>Eukaryota</taxon>
        <taxon>Metazoa</taxon>
        <taxon>Spiralia</taxon>
        <taxon>Gnathifera</taxon>
        <taxon>Rotifera</taxon>
        <taxon>Eurotatoria</taxon>
        <taxon>Monogononta</taxon>
        <taxon>Pseudotrocha</taxon>
        <taxon>Ploima</taxon>
        <taxon>Brachionidae</taxon>
        <taxon>Brachionus</taxon>
    </lineage>
</organism>
<gene>
    <name evidence="1" type="ORF">BpHYR1_002932</name>
</gene>
<name>A0A3M7P5N0_BRAPC</name>
<feature type="non-terminal residue" evidence="1">
    <location>
        <position position="1"/>
    </location>
</feature>
<dbReference type="AlphaFoldDB" id="A0A3M7P5N0"/>
<dbReference type="Proteomes" id="UP000276133">
    <property type="component" value="Unassembled WGS sequence"/>
</dbReference>
<comment type="caution">
    <text evidence="1">The sequence shown here is derived from an EMBL/GenBank/DDBJ whole genome shotgun (WGS) entry which is preliminary data.</text>
</comment>
<evidence type="ECO:0000313" key="1">
    <source>
        <dbReference type="EMBL" id="RMZ94120.1"/>
    </source>
</evidence>
<sequence length="98" mass="11228">FCQFLSCNFLNNTSCDTNVILTCAKKPTDLFQLNLGMFSTYVFNIQMNCQVENLSASTAQKSIKENIHFCFQNDLKELKENEEIIVLKESFATIVMIN</sequence>
<reference evidence="1 2" key="1">
    <citation type="journal article" date="2018" name="Sci. Rep.">
        <title>Genomic signatures of local adaptation to the degree of environmental predictability in rotifers.</title>
        <authorList>
            <person name="Franch-Gras L."/>
            <person name="Hahn C."/>
            <person name="Garcia-Roger E.M."/>
            <person name="Carmona M.J."/>
            <person name="Serra M."/>
            <person name="Gomez A."/>
        </authorList>
    </citation>
    <scope>NUCLEOTIDE SEQUENCE [LARGE SCALE GENOMIC DNA]</scope>
    <source>
        <strain evidence="1">HYR1</strain>
    </source>
</reference>
<dbReference type="EMBL" id="REGN01013283">
    <property type="protein sequence ID" value="RMZ94120.1"/>
    <property type="molecule type" value="Genomic_DNA"/>
</dbReference>
<protein>
    <submittedName>
        <fullName evidence="1">Uncharacterized protein</fullName>
    </submittedName>
</protein>